<comment type="subunit">
    <text evidence="4">Monomer.</text>
</comment>
<dbReference type="GO" id="GO:0005829">
    <property type="term" value="C:cytosol"/>
    <property type="evidence" value="ECO:0007669"/>
    <property type="project" value="TreeGrafter"/>
</dbReference>
<dbReference type="GO" id="GO:0005524">
    <property type="term" value="F:ATP binding"/>
    <property type="evidence" value="ECO:0007669"/>
    <property type="project" value="UniProtKB-UniRule"/>
</dbReference>
<evidence type="ECO:0000256" key="16">
    <source>
        <dbReference type="ARBA" id="ARBA00047364"/>
    </source>
</evidence>
<evidence type="ECO:0000256" key="5">
    <source>
        <dbReference type="ARBA" id="ARBA00011738"/>
    </source>
</evidence>
<evidence type="ECO:0000256" key="17">
    <source>
        <dbReference type="HAMAP-Rule" id="MF_00098"/>
    </source>
</evidence>
<comment type="cofactor">
    <cofactor evidence="17">
        <name>Zn(2+)</name>
        <dbReference type="ChEBI" id="CHEBI:29105"/>
    </cofactor>
    <text evidence="17">Binds 1 zinc ion per subunit.</text>
</comment>
<dbReference type="Gene3D" id="2.40.50.140">
    <property type="entry name" value="Nucleic acid-binding proteins"/>
    <property type="match status" value="1"/>
</dbReference>
<dbReference type="GO" id="GO:0000049">
    <property type="term" value="F:tRNA binding"/>
    <property type="evidence" value="ECO:0007669"/>
    <property type="project" value="UniProtKB-UniRule"/>
</dbReference>
<dbReference type="Gene3D" id="1.10.730.10">
    <property type="entry name" value="Isoleucyl-tRNA Synthetase, Domain 1"/>
    <property type="match status" value="1"/>
</dbReference>
<dbReference type="NCBIfam" id="NF001100">
    <property type="entry name" value="PRK00133.1"/>
    <property type="match status" value="1"/>
</dbReference>
<dbReference type="PROSITE" id="PS50886">
    <property type="entry name" value="TRBD"/>
    <property type="match status" value="1"/>
</dbReference>
<dbReference type="PANTHER" id="PTHR45765:SF1">
    <property type="entry name" value="METHIONINE--TRNA LIGASE, CYTOPLASMIC"/>
    <property type="match status" value="1"/>
</dbReference>
<dbReference type="AlphaFoldDB" id="A0A0C1H5R8"/>
<keyword evidence="10 17" id="KW-0547">Nucleotide-binding</keyword>
<keyword evidence="8 17" id="KW-0436">Ligase</keyword>
<dbReference type="InterPro" id="IPR004495">
    <property type="entry name" value="Met-tRNA-synth_bsu_C"/>
</dbReference>
<dbReference type="Pfam" id="PF01588">
    <property type="entry name" value="tRNA_bind"/>
    <property type="match status" value="1"/>
</dbReference>
<comment type="caution">
    <text evidence="19">The sequence shown here is derived from an EMBL/GenBank/DDBJ whole genome shotgun (WGS) entry which is preliminary data.</text>
</comment>
<dbReference type="Gene3D" id="2.20.28.20">
    <property type="entry name" value="Methionyl-tRNA synthetase, Zn-domain"/>
    <property type="match status" value="1"/>
</dbReference>
<evidence type="ECO:0000256" key="8">
    <source>
        <dbReference type="ARBA" id="ARBA00022598"/>
    </source>
</evidence>
<dbReference type="InterPro" id="IPR033911">
    <property type="entry name" value="MetRS_core"/>
</dbReference>
<comment type="catalytic activity">
    <reaction evidence="16 17">
        <text>tRNA(Met) + L-methionine + ATP = L-methionyl-tRNA(Met) + AMP + diphosphate</text>
        <dbReference type="Rhea" id="RHEA:13481"/>
        <dbReference type="Rhea" id="RHEA-COMP:9667"/>
        <dbReference type="Rhea" id="RHEA-COMP:9698"/>
        <dbReference type="ChEBI" id="CHEBI:30616"/>
        <dbReference type="ChEBI" id="CHEBI:33019"/>
        <dbReference type="ChEBI" id="CHEBI:57844"/>
        <dbReference type="ChEBI" id="CHEBI:78442"/>
        <dbReference type="ChEBI" id="CHEBI:78530"/>
        <dbReference type="ChEBI" id="CHEBI:456215"/>
        <dbReference type="EC" id="6.1.1.10"/>
    </reaction>
</comment>
<dbReference type="PRINTS" id="PR01041">
    <property type="entry name" value="TRNASYNTHMET"/>
</dbReference>
<comment type="similarity">
    <text evidence="3 17">Belongs to the class-I aminoacyl-tRNA synthetase family. MetG type 1 subfamily.</text>
</comment>
<dbReference type="InterPro" id="IPR012340">
    <property type="entry name" value="NA-bd_OB-fold"/>
</dbReference>
<evidence type="ECO:0000256" key="1">
    <source>
        <dbReference type="ARBA" id="ARBA00003314"/>
    </source>
</evidence>
<keyword evidence="6 17" id="KW-0963">Cytoplasm</keyword>
<keyword evidence="12 17" id="KW-0067">ATP-binding</keyword>
<dbReference type="Pfam" id="PF19303">
    <property type="entry name" value="Anticodon_3"/>
    <property type="match status" value="1"/>
</dbReference>
<evidence type="ECO:0000256" key="10">
    <source>
        <dbReference type="ARBA" id="ARBA00022741"/>
    </source>
</evidence>
<evidence type="ECO:0000313" key="19">
    <source>
        <dbReference type="EMBL" id="KIC72829.1"/>
    </source>
</evidence>
<keyword evidence="11 17" id="KW-0862">Zinc</keyword>
<dbReference type="InterPro" id="IPR014758">
    <property type="entry name" value="Met-tRNA_synth"/>
</dbReference>
<evidence type="ECO:0000256" key="14">
    <source>
        <dbReference type="ARBA" id="ARBA00022917"/>
    </source>
</evidence>
<feature type="short sequence motif" description="'HIGH' region" evidence="17">
    <location>
        <begin position="21"/>
        <end position="31"/>
    </location>
</feature>
<evidence type="ECO:0000256" key="2">
    <source>
        <dbReference type="ARBA" id="ARBA00004496"/>
    </source>
</evidence>
<sequence length="698" mass="79918">MFKNLCDKIMTQKILITSALPYANGPLHFGHIAGAYLPADCYARFQRLMKKDVLYICGSDEYGIAITLSADLAGRTPQEHVDLFHHINQSFFEQLQISFDHYSRTTWKGHVEPTHQFFNDLLQNGYIEERTTDQLYSEKDQKFLADRYVVGTCPRCGFENARGDECPRCGASYEATELKNPRSKLTDASLILRPTKHWFLLLEKFKKPLMEWLETKNWKPNVINFIRGYIDHLHARAITRDMKWGISVPLPDSEGKVLYVWFDAPIGYISATKEWALLKGEEKLWEKYWLDPETKLVNFIGKDNIPFHASIFPAMIMGQNQPYKLVDELPANEFYNLEGKQFSKSDGWYIDLEDFFKHYTSDQIRYAIASNAPETSDSEFTWKDFQLRCNSDLLGKYGNLVNRVLVFIHNQCQGKVPESGVLEEQDRKFLKNIQDLVDQAAANYSTFKVRKASQIMMELSQLGNVYFDSKKPWQDAKNDCTKGRMHTTLNCCMECLKALALISFPIIPTAASKVWQFLGFQTSLEQEDWNRVKIEKIPLNQKILTPEILFQRVENEAVEREILKLQQLSLTKEKKSKPQPTQISISENILLKPLVDIEDFRKLDLRVGKIIQANPVPKSKKLFQLLVDIGIEKRIVVAGVAEFYKVEDLIGKNVVVVANLKPANLMGVASQGMLLAAKGEGNLKLISIEDVAPGSLVS</sequence>
<protein>
    <recommendedName>
        <fullName evidence="17">Methionine--tRNA ligase</fullName>
        <ecNumber evidence="17">6.1.1.10</ecNumber>
    </recommendedName>
    <alternativeName>
        <fullName evidence="17">Methionyl-tRNA synthetase</fullName>
        <shortName evidence="17">MetRS</shortName>
    </alternativeName>
</protein>
<keyword evidence="7 17" id="KW-0820">tRNA-binding</keyword>
<dbReference type="GO" id="GO:0004825">
    <property type="term" value="F:methionine-tRNA ligase activity"/>
    <property type="evidence" value="ECO:0007669"/>
    <property type="project" value="UniProtKB-UniRule"/>
</dbReference>
<dbReference type="Proteomes" id="UP000031465">
    <property type="component" value="Unassembled WGS sequence"/>
</dbReference>
<feature type="binding site" evidence="17">
    <location>
        <position position="169"/>
    </location>
    <ligand>
        <name>Zn(2+)</name>
        <dbReference type="ChEBI" id="CHEBI:29105"/>
    </ligand>
</feature>
<keyword evidence="14 17" id="KW-0648">Protein biosynthesis</keyword>
<dbReference type="InterPro" id="IPR002547">
    <property type="entry name" value="tRNA-bd_dom"/>
</dbReference>
<evidence type="ECO:0000256" key="12">
    <source>
        <dbReference type="ARBA" id="ARBA00022840"/>
    </source>
</evidence>
<gene>
    <name evidence="17 19" type="primary">metG</name>
    <name evidence="19" type="ORF">DB44_BZ00070</name>
</gene>
<proteinExistence type="inferred from homology"/>
<evidence type="ECO:0000313" key="20">
    <source>
        <dbReference type="Proteomes" id="UP000031465"/>
    </source>
</evidence>
<dbReference type="EMBL" id="JSAN01000046">
    <property type="protein sequence ID" value="KIC72829.1"/>
    <property type="molecule type" value="Genomic_DNA"/>
</dbReference>
<comment type="subcellular location">
    <subcellularLocation>
        <location evidence="2 17">Cytoplasm</location>
    </subcellularLocation>
</comment>
<feature type="binding site" evidence="17">
    <location>
        <position position="153"/>
    </location>
    <ligand>
        <name>Zn(2+)</name>
        <dbReference type="ChEBI" id="CHEBI:29105"/>
    </ligand>
</feature>
<comment type="subunit">
    <text evidence="5 17">Homodimer.</text>
</comment>
<dbReference type="CDD" id="cd00814">
    <property type="entry name" value="MetRS_core"/>
    <property type="match status" value="1"/>
</dbReference>
<dbReference type="HAMAP" id="MF_00098">
    <property type="entry name" value="Met_tRNA_synth_type1"/>
    <property type="match status" value="1"/>
</dbReference>
<feature type="binding site" evidence="17">
    <location>
        <position position="166"/>
    </location>
    <ligand>
        <name>Zn(2+)</name>
        <dbReference type="ChEBI" id="CHEBI:29105"/>
    </ligand>
</feature>
<feature type="binding site" evidence="17">
    <location>
        <position position="344"/>
    </location>
    <ligand>
        <name>ATP</name>
        <dbReference type="ChEBI" id="CHEBI:30616"/>
    </ligand>
</feature>
<dbReference type="PANTHER" id="PTHR45765">
    <property type="entry name" value="METHIONINE--TRNA LIGASE"/>
    <property type="match status" value="1"/>
</dbReference>
<dbReference type="CDD" id="cd07957">
    <property type="entry name" value="Anticodon_Ia_Met"/>
    <property type="match status" value="1"/>
</dbReference>
<dbReference type="SUPFAM" id="SSF47323">
    <property type="entry name" value="Anticodon-binding domain of a subclass of class I aminoacyl-tRNA synthetases"/>
    <property type="match status" value="1"/>
</dbReference>
<dbReference type="GO" id="GO:0046872">
    <property type="term" value="F:metal ion binding"/>
    <property type="evidence" value="ECO:0007669"/>
    <property type="project" value="UniProtKB-KW"/>
</dbReference>
<dbReference type="InterPro" id="IPR009080">
    <property type="entry name" value="tRNAsynth_Ia_anticodon-bd"/>
</dbReference>
<dbReference type="GO" id="GO:0006431">
    <property type="term" value="P:methionyl-tRNA aminoacylation"/>
    <property type="evidence" value="ECO:0007669"/>
    <property type="project" value="UniProtKB-UniRule"/>
</dbReference>
<feature type="binding site" evidence="17">
    <location>
        <position position="156"/>
    </location>
    <ligand>
        <name>Zn(2+)</name>
        <dbReference type="ChEBI" id="CHEBI:29105"/>
    </ligand>
</feature>
<dbReference type="CDD" id="cd02800">
    <property type="entry name" value="tRNA_bind_EcMetRS_like"/>
    <property type="match status" value="1"/>
</dbReference>
<name>A0A0C1H5R8_9BACT</name>
<dbReference type="Pfam" id="PF09334">
    <property type="entry name" value="tRNA-synt_1g"/>
    <property type="match status" value="1"/>
</dbReference>
<feature type="short sequence motif" description="'KMSKS' region" evidence="17">
    <location>
        <begin position="341"/>
        <end position="345"/>
    </location>
</feature>
<evidence type="ECO:0000259" key="18">
    <source>
        <dbReference type="PROSITE" id="PS50886"/>
    </source>
</evidence>
<keyword evidence="9 17" id="KW-0479">Metal-binding</keyword>
<evidence type="ECO:0000256" key="15">
    <source>
        <dbReference type="ARBA" id="ARBA00023146"/>
    </source>
</evidence>
<evidence type="ECO:0000256" key="6">
    <source>
        <dbReference type="ARBA" id="ARBA00022490"/>
    </source>
</evidence>
<accession>A0A0C1H5R8</accession>
<dbReference type="InterPro" id="IPR014729">
    <property type="entry name" value="Rossmann-like_a/b/a_fold"/>
</dbReference>
<dbReference type="PATRIC" id="fig|362787.3.peg.737"/>
<comment type="function">
    <text evidence="1 17">Is required not only for elongation of protein synthesis but also for the initiation of all mRNA translation through initiator tRNA(fMet) aminoacylation.</text>
</comment>
<dbReference type="NCBIfam" id="TIGR00398">
    <property type="entry name" value="metG"/>
    <property type="match status" value="1"/>
</dbReference>
<dbReference type="SUPFAM" id="SSF57770">
    <property type="entry name" value="Methionyl-tRNA synthetase (MetRS), Zn-domain"/>
    <property type="match status" value="1"/>
</dbReference>
<keyword evidence="13 17" id="KW-0694">RNA-binding</keyword>
<dbReference type="FunFam" id="2.40.50.140:FF:000042">
    <property type="entry name" value="Methionine--tRNA ligase"/>
    <property type="match status" value="1"/>
</dbReference>
<reference evidence="19 20" key="1">
    <citation type="journal article" date="2014" name="Mol. Biol. Evol.">
        <title>Massive expansion of Ubiquitination-related gene families within the Chlamydiae.</title>
        <authorList>
            <person name="Domman D."/>
            <person name="Collingro A."/>
            <person name="Lagkouvardos I."/>
            <person name="Gehre L."/>
            <person name="Weinmaier T."/>
            <person name="Rattei T."/>
            <person name="Subtil A."/>
            <person name="Horn M."/>
        </authorList>
    </citation>
    <scope>NUCLEOTIDE SEQUENCE [LARGE SCALE GENOMIC DNA]</scope>
    <source>
        <strain evidence="19 20">EI2</strain>
    </source>
</reference>
<dbReference type="InterPro" id="IPR015413">
    <property type="entry name" value="Methionyl/Leucyl_tRNA_Synth"/>
</dbReference>
<dbReference type="EC" id="6.1.1.10" evidence="17"/>
<dbReference type="InterPro" id="IPR023458">
    <property type="entry name" value="Met-tRNA_ligase_1"/>
</dbReference>
<dbReference type="SUPFAM" id="SSF52374">
    <property type="entry name" value="Nucleotidylyl transferase"/>
    <property type="match status" value="1"/>
</dbReference>
<dbReference type="SUPFAM" id="SSF50249">
    <property type="entry name" value="Nucleic acid-binding proteins"/>
    <property type="match status" value="1"/>
</dbReference>
<evidence type="ECO:0000256" key="4">
    <source>
        <dbReference type="ARBA" id="ARBA00011245"/>
    </source>
</evidence>
<dbReference type="InterPro" id="IPR029038">
    <property type="entry name" value="MetRS_Zn"/>
</dbReference>
<evidence type="ECO:0000256" key="7">
    <source>
        <dbReference type="ARBA" id="ARBA00022555"/>
    </source>
</evidence>
<dbReference type="FunFam" id="2.20.28.20:FF:000001">
    <property type="entry name" value="Methionine--tRNA ligase"/>
    <property type="match status" value="1"/>
</dbReference>
<evidence type="ECO:0000256" key="9">
    <source>
        <dbReference type="ARBA" id="ARBA00022723"/>
    </source>
</evidence>
<keyword evidence="15 17" id="KW-0030">Aminoacyl-tRNA synthetase</keyword>
<dbReference type="Gene3D" id="3.40.50.620">
    <property type="entry name" value="HUPs"/>
    <property type="match status" value="1"/>
</dbReference>
<dbReference type="InterPro" id="IPR041872">
    <property type="entry name" value="Anticodon_Met"/>
</dbReference>
<dbReference type="NCBIfam" id="TIGR00399">
    <property type="entry name" value="metG_C_term"/>
    <property type="match status" value="1"/>
</dbReference>
<organism evidence="19 20">
    <name type="scientific">Candidatus Protochlamydia amoebophila</name>
    <dbReference type="NCBI Taxonomy" id="362787"/>
    <lineage>
        <taxon>Bacteria</taxon>
        <taxon>Pseudomonadati</taxon>
        <taxon>Chlamydiota</taxon>
        <taxon>Chlamydiia</taxon>
        <taxon>Parachlamydiales</taxon>
        <taxon>Parachlamydiaceae</taxon>
        <taxon>Candidatus Protochlamydia</taxon>
    </lineage>
</organism>
<evidence type="ECO:0000256" key="3">
    <source>
        <dbReference type="ARBA" id="ARBA00008258"/>
    </source>
</evidence>
<evidence type="ECO:0000256" key="13">
    <source>
        <dbReference type="ARBA" id="ARBA00022884"/>
    </source>
</evidence>
<feature type="domain" description="TRNA-binding" evidence="18">
    <location>
        <begin position="599"/>
        <end position="698"/>
    </location>
</feature>
<evidence type="ECO:0000256" key="11">
    <source>
        <dbReference type="ARBA" id="ARBA00022833"/>
    </source>
</evidence>